<keyword evidence="2" id="KW-0805">Transcription regulation</keyword>
<dbReference type="PANTHER" id="PTHR31845:SF17">
    <property type="entry name" value="ZN(II)2CYS6 TRANSCRIPTION FACTOR (EUROFUNG)"/>
    <property type="match status" value="1"/>
</dbReference>
<evidence type="ECO:0000256" key="6">
    <source>
        <dbReference type="SAM" id="MobiDB-lite"/>
    </source>
</evidence>
<dbReference type="RefSeq" id="XP_022479097.1">
    <property type="nucleotide sequence ID" value="XM_022614483.1"/>
</dbReference>
<dbReference type="GO" id="GO:0006351">
    <property type="term" value="P:DNA-templated transcription"/>
    <property type="evidence" value="ECO:0007669"/>
    <property type="project" value="InterPro"/>
</dbReference>
<feature type="domain" description="Xylanolytic transcriptional activator regulatory" evidence="7">
    <location>
        <begin position="210"/>
        <end position="291"/>
    </location>
</feature>
<dbReference type="Proteomes" id="UP000176998">
    <property type="component" value="Unassembled WGS sequence"/>
</dbReference>
<evidence type="ECO:0000256" key="3">
    <source>
        <dbReference type="ARBA" id="ARBA00023125"/>
    </source>
</evidence>
<dbReference type="GO" id="GO:0000981">
    <property type="term" value="F:DNA-binding transcription factor activity, RNA polymerase II-specific"/>
    <property type="evidence" value="ECO:0007669"/>
    <property type="project" value="TreeGrafter"/>
</dbReference>
<feature type="compositionally biased region" description="Basic residues" evidence="6">
    <location>
        <begin position="8"/>
        <end position="23"/>
    </location>
</feature>
<feature type="compositionally biased region" description="Polar residues" evidence="6">
    <location>
        <begin position="24"/>
        <end position="53"/>
    </location>
</feature>
<keyword evidence="3" id="KW-0238">DNA-binding</keyword>
<evidence type="ECO:0000259" key="7">
    <source>
        <dbReference type="SMART" id="SM00906"/>
    </source>
</evidence>
<feature type="region of interest" description="Disordered" evidence="6">
    <location>
        <begin position="1"/>
        <end position="62"/>
    </location>
</feature>
<reference evidence="8 9" key="1">
    <citation type="submission" date="2016-09" db="EMBL/GenBank/DDBJ databases">
        <authorList>
            <person name="Capua I."/>
            <person name="De Benedictis P."/>
            <person name="Joannis T."/>
            <person name="Lombin L.H."/>
            <person name="Cattoli G."/>
        </authorList>
    </citation>
    <scope>NUCLEOTIDE SEQUENCE [LARGE SCALE GENOMIC DNA]</scope>
    <source>
        <strain evidence="8 9">IMI 309357</strain>
    </source>
</reference>
<gene>
    <name evidence="8" type="ORF">CORC01_02833</name>
</gene>
<evidence type="ECO:0000256" key="5">
    <source>
        <dbReference type="ARBA" id="ARBA00023242"/>
    </source>
</evidence>
<dbReference type="SMART" id="SM00906">
    <property type="entry name" value="Fungal_trans"/>
    <property type="match status" value="1"/>
</dbReference>
<dbReference type="InterPro" id="IPR007219">
    <property type="entry name" value="XnlR_reg_dom"/>
</dbReference>
<keyword evidence="5" id="KW-0539">Nucleus</keyword>
<dbReference type="PANTHER" id="PTHR31845">
    <property type="entry name" value="FINGER DOMAIN PROTEIN, PUTATIVE-RELATED"/>
    <property type="match status" value="1"/>
</dbReference>
<evidence type="ECO:0000256" key="2">
    <source>
        <dbReference type="ARBA" id="ARBA00023015"/>
    </source>
</evidence>
<keyword evidence="9" id="KW-1185">Reference proteome</keyword>
<proteinExistence type="predicted"/>
<dbReference type="EMBL" id="MJBS01000016">
    <property type="protein sequence ID" value="OHF01955.1"/>
    <property type="molecule type" value="Genomic_DNA"/>
</dbReference>
<evidence type="ECO:0000256" key="1">
    <source>
        <dbReference type="ARBA" id="ARBA00004123"/>
    </source>
</evidence>
<sequence>MKCITDHRRGRKPGTRSISKRKAQSSTAPITSSPPLQPVQTGNRSGQTQTIQRSPDWGSGSLQPAGLFNRAATRGSFSLGSILNASDSTISEAQHEESRVPLDDPIQLGLLNSSIASSLFENFMDSLNPYISQLDPCLHTFSRIRQDSSFLLTAILAAAAKAFNPALYRKLRDHAENILASTFRKGTKSVETAQAVMILTYWKESEDTRAWMLLGYVIRMGMELGWHRLAPYSVAQPNAATDLDRRHARNVERTWLILFVYDRSMSLQTGKPWMIERSEFIESIETWCKDSIATPGDRLLGALVTLRLLSSEVFRLLGPRSSRVRARQLHSLESLLVIIKSRIEEWESRWLNVADTDGCHPFLIQFYGTHLRLQLFSLPLQDILAHSDQNMTNHMEALWVSYSSALEMLHLICRHSSWLYFAQDSVHVMTAYSAAFLIKLMLSTSHSISSQIQPAVQNAISGAALVFSQQAAPRGSSCALQSRFLDNILARISKPMADAPTSTDTPESQEQFGVGGQEMVRETGFAALGRAFNQAEGGLSLDFANDETWVELMAEAGFNAQDGVFFS</sequence>
<comment type="subcellular location">
    <subcellularLocation>
        <location evidence="1">Nucleus</location>
    </subcellularLocation>
</comment>
<comment type="caution">
    <text evidence="8">The sequence shown here is derived from an EMBL/GenBank/DDBJ whole genome shotgun (WGS) entry which is preliminary data.</text>
</comment>
<evidence type="ECO:0000313" key="9">
    <source>
        <dbReference type="Proteomes" id="UP000176998"/>
    </source>
</evidence>
<protein>
    <submittedName>
        <fullName evidence="8">Fungal specific transcription factor domain-containing protein</fullName>
    </submittedName>
</protein>
<dbReference type="AlphaFoldDB" id="A0A1G4BKT6"/>
<organism evidence="8 9">
    <name type="scientific">Colletotrichum orchidophilum</name>
    <dbReference type="NCBI Taxonomy" id="1209926"/>
    <lineage>
        <taxon>Eukaryota</taxon>
        <taxon>Fungi</taxon>
        <taxon>Dikarya</taxon>
        <taxon>Ascomycota</taxon>
        <taxon>Pezizomycotina</taxon>
        <taxon>Sordariomycetes</taxon>
        <taxon>Hypocreomycetidae</taxon>
        <taxon>Glomerellales</taxon>
        <taxon>Glomerellaceae</taxon>
        <taxon>Colletotrichum</taxon>
    </lineage>
</organism>
<name>A0A1G4BKT6_9PEZI</name>
<dbReference type="OrthoDB" id="3163292at2759"/>
<evidence type="ECO:0000256" key="4">
    <source>
        <dbReference type="ARBA" id="ARBA00023163"/>
    </source>
</evidence>
<dbReference type="GeneID" id="34555993"/>
<evidence type="ECO:0000313" key="8">
    <source>
        <dbReference type="EMBL" id="OHF01955.1"/>
    </source>
</evidence>
<dbReference type="STRING" id="1209926.A0A1G4BKT6"/>
<keyword evidence="4" id="KW-0804">Transcription</keyword>
<dbReference type="Pfam" id="PF04082">
    <property type="entry name" value="Fungal_trans"/>
    <property type="match status" value="1"/>
</dbReference>
<accession>A0A1G4BKT6</accession>
<dbReference type="GO" id="GO:0000976">
    <property type="term" value="F:transcription cis-regulatory region binding"/>
    <property type="evidence" value="ECO:0007669"/>
    <property type="project" value="TreeGrafter"/>
</dbReference>
<dbReference type="GO" id="GO:0005634">
    <property type="term" value="C:nucleus"/>
    <property type="evidence" value="ECO:0007669"/>
    <property type="project" value="UniProtKB-SubCell"/>
</dbReference>
<dbReference type="InterPro" id="IPR051089">
    <property type="entry name" value="prtT"/>
</dbReference>
<dbReference type="GO" id="GO:0008270">
    <property type="term" value="F:zinc ion binding"/>
    <property type="evidence" value="ECO:0007669"/>
    <property type="project" value="InterPro"/>
</dbReference>
<dbReference type="CDD" id="cd12148">
    <property type="entry name" value="fungal_TF_MHR"/>
    <property type="match status" value="1"/>
</dbReference>